<protein>
    <recommendedName>
        <fullName evidence="3">HNH endonuclease</fullName>
    </recommendedName>
</protein>
<gene>
    <name evidence="1" type="ORF">ShirakiTB12_39490</name>
</gene>
<dbReference type="AlphaFoldDB" id="A0AAX6BNX0"/>
<accession>A0AAX6BNX0</accession>
<proteinExistence type="predicted"/>
<evidence type="ECO:0000313" key="2">
    <source>
        <dbReference type="Proteomes" id="UP001165240"/>
    </source>
</evidence>
<evidence type="ECO:0008006" key="3">
    <source>
        <dbReference type="Google" id="ProtNLM"/>
    </source>
</evidence>
<reference evidence="1" key="1">
    <citation type="journal article" date="2024" name="Appl Microbiol">
        <title>Effect of kuratsuki Bacillus and Priestia on Taste of Sake.</title>
        <authorList>
            <person name="Kobayashi K."/>
            <person name="Nishida H."/>
        </authorList>
    </citation>
    <scope>NUCLEOTIDE SEQUENCE</scope>
    <source>
        <strain evidence="1">B-12</strain>
    </source>
</reference>
<dbReference type="RefSeq" id="WP_310876545.1">
    <property type="nucleotide sequence ID" value="NZ_BSYK01000001.1"/>
</dbReference>
<dbReference type="Proteomes" id="UP001165240">
    <property type="component" value="Unassembled WGS sequence"/>
</dbReference>
<organism evidence="1 2">
    <name type="scientific">Priestia megaterium</name>
    <name type="common">Bacillus megaterium</name>
    <dbReference type="NCBI Taxonomy" id="1404"/>
    <lineage>
        <taxon>Bacteria</taxon>
        <taxon>Bacillati</taxon>
        <taxon>Bacillota</taxon>
        <taxon>Bacilli</taxon>
        <taxon>Bacillales</taxon>
        <taxon>Bacillaceae</taxon>
        <taxon>Priestia</taxon>
    </lineage>
</organism>
<evidence type="ECO:0000313" key="1">
    <source>
        <dbReference type="EMBL" id="GMG75481.1"/>
    </source>
</evidence>
<comment type="caution">
    <text evidence="1">The sequence shown here is derived from an EMBL/GenBank/DDBJ whole genome shotgun (WGS) entry which is preliminary data.</text>
</comment>
<name>A0AAX6BNX0_PRIMG</name>
<sequence length="252" mass="29424">MDKSNFTKWLNANTTLSSYSIGRYAGAIDTLSIELGSYGITETSLYNINNIAVIDSIIKDAKFQEKNNKGNRMYSAALNHFKSYIKYADDQEFKSELIKEKVEFEGYLEQVKTETVKSDITDRAQEKPKHKKINMQKVWERNPKYAGEAVVAANYLCEVDSEHKYFVSKFNHQNYVEAHHLIPMKYQDQFNYSLDVHANIVSICLVCHKKLHYGLFKDKRHILEMLFNSRVERLENSGIFVSMDELYSFYMN</sequence>
<dbReference type="EMBL" id="BSYK01000001">
    <property type="protein sequence ID" value="GMG75481.1"/>
    <property type="molecule type" value="Genomic_DNA"/>
</dbReference>